<dbReference type="CDD" id="cd00118">
    <property type="entry name" value="LysM"/>
    <property type="match status" value="2"/>
</dbReference>
<evidence type="ECO:0000259" key="1">
    <source>
        <dbReference type="PROSITE" id="PS51782"/>
    </source>
</evidence>
<evidence type="ECO:0000313" key="3">
    <source>
        <dbReference type="Proteomes" id="UP001601058"/>
    </source>
</evidence>
<protein>
    <submittedName>
        <fullName evidence="2">LysM peptidoglycan-binding domain-containing protein</fullName>
    </submittedName>
</protein>
<feature type="domain" description="LysM" evidence="1">
    <location>
        <begin position="14"/>
        <end position="58"/>
    </location>
</feature>
<accession>A0ABW6K3M8</accession>
<dbReference type="SMART" id="SM00257">
    <property type="entry name" value="LysM"/>
    <property type="match status" value="2"/>
</dbReference>
<dbReference type="PROSITE" id="PS51782">
    <property type="entry name" value="LYSM"/>
    <property type="match status" value="2"/>
</dbReference>
<dbReference type="PANTHER" id="PTHR33734:SF22">
    <property type="entry name" value="MEMBRANE-BOUND LYTIC MUREIN TRANSGLYCOSYLASE D"/>
    <property type="match status" value="1"/>
</dbReference>
<dbReference type="PANTHER" id="PTHR33734">
    <property type="entry name" value="LYSM DOMAIN-CONTAINING GPI-ANCHORED PROTEIN 2"/>
    <property type="match status" value="1"/>
</dbReference>
<dbReference type="Proteomes" id="UP001601058">
    <property type="component" value="Unassembled WGS sequence"/>
</dbReference>
<proteinExistence type="predicted"/>
<name>A0ABW6K3M8_9BACI</name>
<organism evidence="2 3">
    <name type="scientific">Cytobacillus mangrovibacter</name>
    <dbReference type="NCBI Taxonomy" id="3299024"/>
    <lineage>
        <taxon>Bacteria</taxon>
        <taxon>Bacillati</taxon>
        <taxon>Bacillota</taxon>
        <taxon>Bacilli</taxon>
        <taxon>Bacillales</taxon>
        <taxon>Bacillaceae</taxon>
        <taxon>Cytobacillus</taxon>
    </lineage>
</organism>
<dbReference type="SUPFAM" id="SSF54106">
    <property type="entry name" value="LysM domain"/>
    <property type="match status" value="2"/>
</dbReference>
<dbReference type="InterPro" id="IPR036779">
    <property type="entry name" value="LysM_dom_sf"/>
</dbReference>
<reference evidence="2 3" key="1">
    <citation type="submission" date="2024-08" db="EMBL/GenBank/DDBJ databases">
        <title>Two novel Cytobacillus novel species.</title>
        <authorList>
            <person name="Liu G."/>
        </authorList>
    </citation>
    <scope>NUCLEOTIDE SEQUENCE [LARGE SCALE GENOMIC DNA]</scope>
    <source>
        <strain evidence="2 3">FJAT-53684</strain>
    </source>
</reference>
<keyword evidence="3" id="KW-1185">Reference proteome</keyword>
<dbReference type="RefSeq" id="WP_389223769.1">
    <property type="nucleotide sequence ID" value="NZ_JBIACJ010000020.1"/>
</dbReference>
<sequence>MVYYTYRQCPANHYPYVVQAGDTLNSIANRLEVVVSRIIAANPHVDPLNLRIGQIICIPACPPNHTAKIIQQGDTLYAISQAYQVSIASIVAANPGIDPNYLRVGQRICIPPANAAGNTHSQEMIKAMQNDINMLKAANSVQQTNESNYGSSNRVTRILHVTDRELRFDAAPVTFSGNYKGHYTLGKSYPYYTDAAMGGQRGITVKDNFGVWHTFSYRVPMT</sequence>
<dbReference type="Gene3D" id="3.10.350.10">
    <property type="entry name" value="LysM domain"/>
    <property type="match status" value="2"/>
</dbReference>
<dbReference type="InterPro" id="IPR018392">
    <property type="entry name" value="LysM"/>
</dbReference>
<comment type="caution">
    <text evidence="2">The sequence shown here is derived from an EMBL/GenBank/DDBJ whole genome shotgun (WGS) entry which is preliminary data.</text>
</comment>
<gene>
    <name evidence="2" type="ORF">ACFYKT_21115</name>
</gene>
<dbReference type="EMBL" id="JBIACJ010000020">
    <property type="protein sequence ID" value="MFE8698789.1"/>
    <property type="molecule type" value="Genomic_DNA"/>
</dbReference>
<dbReference type="Pfam" id="PF01476">
    <property type="entry name" value="LysM"/>
    <property type="match status" value="2"/>
</dbReference>
<feature type="domain" description="LysM" evidence="1">
    <location>
        <begin position="66"/>
        <end position="110"/>
    </location>
</feature>
<evidence type="ECO:0000313" key="2">
    <source>
        <dbReference type="EMBL" id="MFE8698789.1"/>
    </source>
</evidence>